<dbReference type="InterPro" id="IPR012338">
    <property type="entry name" value="Beta-lactam/transpept-like"/>
</dbReference>
<dbReference type="AlphaFoldDB" id="A0A415DY80"/>
<dbReference type="RefSeq" id="WP_118336002.1">
    <property type="nucleotide sequence ID" value="NZ_AP025567.1"/>
</dbReference>
<dbReference type="Gene3D" id="3.40.710.10">
    <property type="entry name" value="DD-peptidase/beta-lactamase superfamily"/>
    <property type="match status" value="1"/>
</dbReference>
<organism evidence="2 3">
    <name type="scientific">Emergencia timonensis</name>
    <dbReference type="NCBI Taxonomy" id="1776384"/>
    <lineage>
        <taxon>Bacteria</taxon>
        <taxon>Bacillati</taxon>
        <taxon>Bacillota</taxon>
        <taxon>Clostridia</taxon>
        <taxon>Peptostreptococcales</taxon>
        <taxon>Anaerovoracaceae</taxon>
        <taxon>Emergencia</taxon>
    </lineage>
</organism>
<dbReference type="PANTHER" id="PTHR35333">
    <property type="entry name" value="BETA-LACTAMASE"/>
    <property type="match status" value="1"/>
</dbReference>
<accession>A0A415DY80</accession>
<keyword evidence="2" id="KW-0378">Hydrolase</keyword>
<dbReference type="OrthoDB" id="9775096at2"/>
<comment type="caution">
    <text evidence="2">The sequence shown here is derived from an EMBL/GenBank/DDBJ whole genome shotgun (WGS) entry which is preliminary data.</text>
</comment>
<dbReference type="GO" id="GO:0030655">
    <property type="term" value="P:beta-lactam antibiotic catabolic process"/>
    <property type="evidence" value="ECO:0007669"/>
    <property type="project" value="InterPro"/>
</dbReference>
<dbReference type="SUPFAM" id="SSF56601">
    <property type="entry name" value="beta-lactamase/transpeptidase-like"/>
    <property type="match status" value="1"/>
</dbReference>
<dbReference type="GO" id="GO:0008800">
    <property type="term" value="F:beta-lactamase activity"/>
    <property type="evidence" value="ECO:0007669"/>
    <property type="project" value="InterPro"/>
</dbReference>
<feature type="domain" description="Beta-lactamase class A catalytic" evidence="1">
    <location>
        <begin position="19"/>
        <end position="237"/>
    </location>
</feature>
<dbReference type="InterPro" id="IPR000871">
    <property type="entry name" value="Beta-lactam_class-A"/>
</dbReference>
<sequence length="267" mass="30720">MHISEKVKDRISNIFGEMGIYYYDLVDDSSFFAGNCDVFPSMGIAKFVVMIEVFQQIEEGRLHLTDSYVWKKKPPFAIPTAEYEENVGILDFLHEGLQLTLEDLLYLMIVISDNSAFNILLTKVGMENVNSTMKKLGLVHTSVGCLLFEWDERRPEKDNYHSVREIGSLLKRLYRKQLVSTSASEKMLRLMTYHQRRENISFLANNKISVAHQTGFDLHCLHEAVIVLCEHPFLLCMSANKVDVKNAEYIMKDVIRLCYEASMTEGV</sequence>
<dbReference type="STRING" id="1776384.GCA_900086585_02122"/>
<gene>
    <name evidence="2" type="ORF">DW099_13185</name>
</gene>
<dbReference type="Proteomes" id="UP000284841">
    <property type="component" value="Unassembled WGS sequence"/>
</dbReference>
<evidence type="ECO:0000259" key="1">
    <source>
        <dbReference type="Pfam" id="PF13354"/>
    </source>
</evidence>
<dbReference type="InterPro" id="IPR045155">
    <property type="entry name" value="Beta-lactam_cat"/>
</dbReference>
<keyword evidence="3" id="KW-1185">Reference proteome</keyword>
<protein>
    <submittedName>
        <fullName evidence="2">Serine hydrolase</fullName>
    </submittedName>
</protein>
<reference evidence="2 3" key="1">
    <citation type="submission" date="2018-08" db="EMBL/GenBank/DDBJ databases">
        <title>A genome reference for cultivated species of the human gut microbiota.</title>
        <authorList>
            <person name="Zou Y."/>
            <person name="Xue W."/>
            <person name="Luo G."/>
        </authorList>
    </citation>
    <scope>NUCLEOTIDE SEQUENCE [LARGE SCALE GENOMIC DNA]</scope>
    <source>
        <strain evidence="2 3">AM07-24</strain>
    </source>
</reference>
<evidence type="ECO:0000313" key="3">
    <source>
        <dbReference type="Proteomes" id="UP000284841"/>
    </source>
</evidence>
<dbReference type="Pfam" id="PF13354">
    <property type="entry name" value="Beta-lactamase2"/>
    <property type="match status" value="1"/>
</dbReference>
<dbReference type="GO" id="GO:0046677">
    <property type="term" value="P:response to antibiotic"/>
    <property type="evidence" value="ECO:0007669"/>
    <property type="project" value="InterPro"/>
</dbReference>
<proteinExistence type="predicted"/>
<evidence type="ECO:0000313" key="2">
    <source>
        <dbReference type="EMBL" id="RHJ85797.1"/>
    </source>
</evidence>
<dbReference type="EMBL" id="QRMS01000004">
    <property type="protein sequence ID" value="RHJ85797.1"/>
    <property type="molecule type" value="Genomic_DNA"/>
</dbReference>
<name>A0A415DY80_9FIRM</name>
<dbReference type="PANTHER" id="PTHR35333:SF3">
    <property type="entry name" value="BETA-LACTAMASE-TYPE TRANSPEPTIDASE FOLD CONTAINING PROTEIN"/>
    <property type="match status" value="1"/>
</dbReference>